<dbReference type="SUPFAM" id="SSF56281">
    <property type="entry name" value="Metallo-hydrolase/oxidoreductase"/>
    <property type="match status" value="1"/>
</dbReference>
<dbReference type="EMBL" id="LSRS01000003">
    <property type="protein sequence ID" value="KAF1085401.1"/>
    <property type="molecule type" value="Genomic_DNA"/>
</dbReference>
<dbReference type="PANTHER" id="PTHR46018:SF4">
    <property type="entry name" value="METALLO-HYDROLASE YHFI-RELATED"/>
    <property type="match status" value="1"/>
</dbReference>
<proteinExistence type="predicted"/>
<dbReference type="InterPro" id="IPR001279">
    <property type="entry name" value="Metallo-B-lactamas"/>
</dbReference>
<dbReference type="CDD" id="cd07716">
    <property type="entry name" value="RNaseZ_short-form-like_MBL-fold"/>
    <property type="match status" value="1"/>
</dbReference>
<sequence length="356" mass="39569">MQKVFPNQETSSSFNNTKIPSRRKICIEPAQTASNARHRCQTNNFQKLLEKWYNMVGLSSNHLLLLYYIIMLWERICVKCMEMNCMQLTVLGCWAPYPRPEEACSGYLLKNDSTALMLEAGHGSFARLTKNIDYKQLDGVVITHYHPDHYADIHCLRHAIEGARRDGRMENKIKLFIPPEPSEIYRELSGFTKAFDVINIAELPTSELPAALPGGLIPGSPLSSVPAKTAQLNELTLYFIPILHVLPGYAVLISQGKQSLFFTSDTAPTPEISRAAVNVDLLLCEASGLNKDADKMAGLHMTSGQAGELARQVRAARLVLTHFWPEYNVDDLLAEAGEAFGSAVFAAAQDKIFTLP</sequence>
<feature type="domain" description="Metallo-beta-lactamase" evidence="1">
    <location>
        <begin position="132"/>
        <end position="323"/>
    </location>
</feature>
<evidence type="ECO:0000259" key="1">
    <source>
        <dbReference type="Pfam" id="PF12706"/>
    </source>
</evidence>
<gene>
    <name evidence="2" type="ORF">SPSYN_01540</name>
</gene>
<dbReference type="GO" id="GO:0042781">
    <property type="term" value="F:3'-tRNA processing endoribonuclease activity"/>
    <property type="evidence" value="ECO:0007669"/>
    <property type="project" value="TreeGrafter"/>
</dbReference>
<dbReference type="Gene3D" id="3.60.15.10">
    <property type="entry name" value="Ribonuclease Z/Hydroxyacylglutathione hydrolase-like"/>
    <property type="match status" value="1"/>
</dbReference>
<reference evidence="2" key="1">
    <citation type="submission" date="2016-02" db="EMBL/GenBank/DDBJ databases">
        <title>Draft Genome Sequence of Sporotomaculum syntrophicum Strain FB, a Syntrophic Benzoate Degrader.</title>
        <authorList>
            <person name="Nobu M.K."/>
            <person name="Narihiro T."/>
            <person name="Qiu Y.-L."/>
            <person name="Ohashi A."/>
            <person name="Liu W.-T."/>
            <person name="Yuji S."/>
        </authorList>
    </citation>
    <scope>NUCLEOTIDE SEQUENCE</scope>
    <source>
        <strain evidence="2">FB</strain>
    </source>
</reference>
<dbReference type="PANTHER" id="PTHR46018">
    <property type="entry name" value="ZINC PHOSPHODIESTERASE ELAC PROTEIN 1"/>
    <property type="match status" value="1"/>
</dbReference>
<dbReference type="AlphaFoldDB" id="A0A9D2WR57"/>
<dbReference type="Proteomes" id="UP000798488">
    <property type="component" value="Unassembled WGS sequence"/>
</dbReference>
<name>A0A9D2WR57_9FIRM</name>
<accession>A0A9D2WR57</accession>
<evidence type="ECO:0000313" key="2">
    <source>
        <dbReference type="EMBL" id="KAF1085401.1"/>
    </source>
</evidence>
<dbReference type="InterPro" id="IPR036866">
    <property type="entry name" value="RibonucZ/Hydroxyglut_hydro"/>
</dbReference>
<dbReference type="Pfam" id="PF12706">
    <property type="entry name" value="Lactamase_B_2"/>
    <property type="match status" value="1"/>
</dbReference>
<keyword evidence="3" id="KW-1185">Reference proteome</keyword>
<protein>
    <submittedName>
        <fullName evidence="2">Ribonuclease Z</fullName>
    </submittedName>
</protein>
<evidence type="ECO:0000313" key="3">
    <source>
        <dbReference type="Proteomes" id="UP000798488"/>
    </source>
</evidence>
<organism evidence="2 3">
    <name type="scientific">Sporotomaculum syntrophicum</name>
    <dbReference type="NCBI Taxonomy" id="182264"/>
    <lineage>
        <taxon>Bacteria</taxon>
        <taxon>Bacillati</taxon>
        <taxon>Bacillota</taxon>
        <taxon>Clostridia</taxon>
        <taxon>Eubacteriales</taxon>
        <taxon>Desulfallaceae</taxon>
        <taxon>Sporotomaculum</taxon>
    </lineage>
</organism>
<comment type="caution">
    <text evidence="2">The sequence shown here is derived from an EMBL/GenBank/DDBJ whole genome shotgun (WGS) entry which is preliminary data.</text>
</comment>